<sequence>MGTSTSNQGQSGRTPLVPTWLDDGDNMNEENNNNTIPVQADPERFREPRGNFTRYVNSGGNNGNNLRKSVSQYVKHSLGGAKSATTRLGASRKSTVQLISFLSQIANNGIEATSRVFGLGDLMGKNASDVFLDIMDFVCPDGGTTDEGIARNSYIETIEAMPELNATPIEQMTEQQFLVFTETYMANVIKERLLNDIGSKAISLPNDITIVQAIQEQLGEFIRGAVSDAMMQLNVEIRNIDSVQTRGIVDSVYQKSYEILESISEA</sequence>
<keyword evidence="3" id="KW-1185">Reference proteome</keyword>
<evidence type="ECO:0000313" key="3">
    <source>
        <dbReference type="Proteomes" id="UP000679992"/>
    </source>
</evidence>
<dbReference type="EMBL" id="BOSL01000002">
    <property type="protein sequence ID" value="GIP51789.1"/>
    <property type="molecule type" value="Genomic_DNA"/>
</dbReference>
<name>A0ABQ4M716_9BACL</name>
<proteinExistence type="predicted"/>
<dbReference type="InterPro" id="IPR049675">
    <property type="entry name" value="QatB"/>
</dbReference>
<feature type="region of interest" description="Disordered" evidence="1">
    <location>
        <begin position="1"/>
        <end position="38"/>
    </location>
</feature>
<gene>
    <name evidence="2" type="ORF">J42TS3_08240</name>
</gene>
<dbReference type="NCBIfam" id="NF041924">
    <property type="entry name" value="QatB"/>
    <property type="match status" value="1"/>
</dbReference>
<evidence type="ECO:0000313" key="2">
    <source>
        <dbReference type="EMBL" id="GIP51789.1"/>
    </source>
</evidence>
<protein>
    <submittedName>
        <fullName evidence="2">Uncharacterized protein</fullName>
    </submittedName>
</protein>
<dbReference type="RefSeq" id="WP_213653869.1">
    <property type="nucleotide sequence ID" value="NZ_BOSL01000002.1"/>
</dbReference>
<dbReference type="Proteomes" id="UP000679992">
    <property type="component" value="Unassembled WGS sequence"/>
</dbReference>
<feature type="compositionally biased region" description="Polar residues" evidence="1">
    <location>
        <begin position="1"/>
        <end position="13"/>
    </location>
</feature>
<evidence type="ECO:0000256" key="1">
    <source>
        <dbReference type="SAM" id="MobiDB-lite"/>
    </source>
</evidence>
<organism evidence="2 3">
    <name type="scientific">Paenibacillus vini</name>
    <dbReference type="NCBI Taxonomy" id="1476024"/>
    <lineage>
        <taxon>Bacteria</taxon>
        <taxon>Bacillati</taxon>
        <taxon>Bacillota</taxon>
        <taxon>Bacilli</taxon>
        <taxon>Bacillales</taxon>
        <taxon>Paenibacillaceae</taxon>
        <taxon>Paenibacillus</taxon>
    </lineage>
</organism>
<reference evidence="2 3" key="1">
    <citation type="submission" date="2021-03" db="EMBL/GenBank/DDBJ databases">
        <title>Antimicrobial resistance genes in bacteria isolated from Japanese honey, and their potential for conferring macrolide and lincosamide resistance in the American foulbrood pathogen Paenibacillus larvae.</title>
        <authorList>
            <person name="Okamoto M."/>
            <person name="Kumagai M."/>
            <person name="Kanamori H."/>
            <person name="Takamatsu D."/>
        </authorList>
    </citation>
    <scope>NUCLEOTIDE SEQUENCE [LARGE SCALE GENOMIC DNA]</scope>
    <source>
        <strain evidence="2 3">J42TS3</strain>
    </source>
</reference>
<comment type="caution">
    <text evidence="2">The sequence shown here is derived from an EMBL/GenBank/DDBJ whole genome shotgun (WGS) entry which is preliminary data.</text>
</comment>
<accession>A0ABQ4M716</accession>